<protein>
    <recommendedName>
        <fullName evidence="1">Putative restriction endonuclease domain-containing protein</fullName>
    </recommendedName>
</protein>
<dbReference type="InterPro" id="IPR011335">
    <property type="entry name" value="Restrct_endonuc-II-like"/>
</dbReference>
<feature type="domain" description="Putative restriction endonuclease" evidence="1">
    <location>
        <begin position="26"/>
        <end position="193"/>
    </location>
</feature>
<dbReference type="Proteomes" id="UP000008206">
    <property type="component" value="Chromosome"/>
</dbReference>
<proteinExistence type="predicted"/>
<dbReference type="PANTHER" id="PTHR35400:SF3">
    <property type="entry name" value="SLL1072 PROTEIN"/>
    <property type="match status" value="1"/>
</dbReference>
<dbReference type="Pfam" id="PF05685">
    <property type="entry name" value="Uma2"/>
    <property type="match status" value="1"/>
</dbReference>
<dbReference type="AlphaFoldDB" id="E0UJI1"/>
<sequence>MITEQTISLTLTIPPLENGDRLVRAEFERRYQAMPEVKKAELVEGVVYMASPLRFKSHAEPHAYIMGWLATYQAKTQGVRLGDNPTVRLDGDNEPQPDAVLRIESGGKSRISEDDYLEGSPELIVEIAASTASIDLHEKLKVYRRNGVPEYLVWRVYDGQFDWFILQEGEYIPLETDTDGVTRSQVFPGLWLDKAALLAGNLAQVLAVLQQGLDSQEHQNFLQQLAS</sequence>
<dbReference type="Gene3D" id="3.90.1570.10">
    <property type="entry name" value="tt1808, chain A"/>
    <property type="match status" value="1"/>
</dbReference>
<name>E0UJI1_GLOV7</name>
<dbReference type="PANTHER" id="PTHR35400">
    <property type="entry name" value="SLR1083 PROTEIN"/>
    <property type="match status" value="1"/>
</dbReference>
<gene>
    <name evidence="2" type="ordered locus">Cyan7822_5114</name>
</gene>
<accession>E0UJI1</accession>
<dbReference type="RefSeq" id="WP_013325037.1">
    <property type="nucleotide sequence ID" value="NC_014501.1"/>
</dbReference>
<dbReference type="KEGG" id="cyj:Cyan7822_5114"/>
<dbReference type="STRING" id="497965.Cyan7822_5114"/>
<evidence type="ECO:0000313" key="3">
    <source>
        <dbReference type="Proteomes" id="UP000008206"/>
    </source>
</evidence>
<dbReference type="eggNOG" id="COG4636">
    <property type="taxonomic scope" value="Bacteria"/>
</dbReference>
<evidence type="ECO:0000259" key="1">
    <source>
        <dbReference type="Pfam" id="PF05685"/>
    </source>
</evidence>
<dbReference type="HOGENOM" id="CLU_100183_0_0_3"/>
<reference evidence="3" key="1">
    <citation type="journal article" date="2011" name="MBio">
        <title>Novel metabolic attributes of the genus Cyanothece, comprising a group of unicellular nitrogen-fixing Cyanobacteria.</title>
        <authorList>
            <person name="Bandyopadhyay A."/>
            <person name="Elvitigala T."/>
            <person name="Welsh E."/>
            <person name="Stockel J."/>
            <person name="Liberton M."/>
            <person name="Min H."/>
            <person name="Sherman L.A."/>
            <person name="Pakrasi H.B."/>
        </authorList>
    </citation>
    <scope>NUCLEOTIDE SEQUENCE [LARGE SCALE GENOMIC DNA]</scope>
    <source>
        <strain evidence="3">PCC 7822</strain>
    </source>
</reference>
<dbReference type="CDD" id="cd06260">
    <property type="entry name" value="DUF820-like"/>
    <property type="match status" value="1"/>
</dbReference>
<dbReference type="InterPro" id="IPR008538">
    <property type="entry name" value="Uma2"/>
</dbReference>
<dbReference type="EMBL" id="CP002198">
    <property type="protein sequence ID" value="ADN16999.1"/>
    <property type="molecule type" value="Genomic_DNA"/>
</dbReference>
<dbReference type="InterPro" id="IPR012296">
    <property type="entry name" value="Nuclease_put_TT1808"/>
</dbReference>
<keyword evidence="3" id="KW-1185">Reference proteome</keyword>
<dbReference type="SUPFAM" id="SSF52980">
    <property type="entry name" value="Restriction endonuclease-like"/>
    <property type="match status" value="1"/>
</dbReference>
<dbReference type="OrthoDB" id="449656at2"/>
<evidence type="ECO:0000313" key="2">
    <source>
        <dbReference type="EMBL" id="ADN16999.1"/>
    </source>
</evidence>
<organism evidence="2 3">
    <name type="scientific">Gloeothece verrucosa (strain PCC 7822)</name>
    <name type="common">Cyanothece sp. (strain PCC 7822)</name>
    <dbReference type="NCBI Taxonomy" id="497965"/>
    <lineage>
        <taxon>Bacteria</taxon>
        <taxon>Bacillati</taxon>
        <taxon>Cyanobacteriota</taxon>
        <taxon>Cyanophyceae</taxon>
        <taxon>Oscillatoriophycideae</taxon>
        <taxon>Chroococcales</taxon>
        <taxon>Aphanothecaceae</taxon>
        <taxon>Gloeothece</taxon>
        <taxon>Gloeothece verrucosa</taxon>
    </lineage>
</organism>